<keyword evidence="6 8" id="KW-0067">ATP-binding</keyword>
<keyword evidence="3 8" id="KW-0547">Nucleotide-binding</keyword>
<dbReference type="NCBIfam" id="TIGR01737">
    <property type="entry name" value="FGAM_synth_I"/>
    <property type="match status" value="1"/>
</dbReference>
<dbReference type="GO" id="GO:0006189">
    <property type="term" value="P:'de novo' IMP biosynthetic process"/>
    <property type="evidence" value="ECO:0007669"/>
    <property type="project" value="UniProtKB-UniRule"/>
</dbReference>
<comment type="pathway">
    <text evidence="8">Purine metabolism; IMP biosynthesis via de novo pathway; 5-amino-1-(5-phospho-D-ribosyl)imidazole from N(2)-formyl-N(1)-(5-phospho-D-ribosyl)glycinamide: step 1/2.</text>
</comment>
<dbReference type="PANTHER" id="PTHR47552">
    <property type="entry name" value="PHOSPHORIBOSYLFORMYLGLYCINAMIDINE SYNTHASE SUBUNIT PURQ"/>
    <property type="match status" value="1"/>
</dbReference>
<evidence type="ECO:0000256" key="6">
    <source>
        <dbReference type="ARBA" id="ARBA00022840"/>
    </source>
</evidence>
<evidence type="ECO:0000313" key="9">
    <source>
        <dbReference type="EMBL" id="BAL55270.1"/>
    </source>
</evidence>
<evidence type="ECO:0000256" key="5">
    <source>
        <dbReference type="ARBA" id="ARBA00022801"/>
    </source>
</evidence>
<dbReference type="PIRSF" id="PIRSF001586">
    <property type="entry name" value="FGAM_synth_I"/>
    <property type="match status" value="1"/>
</dbReference>
<dbReference type="Gene3D" id="3.40.50.880">
    <property type="match status" value="1"/>
</dbReference>
<organism evidence="9">
    <name type="scientific">uncultured Bacteroidota bacterium</name>
    <dbReference type="NCBI Taxonomy" id="152509"/>
    <lineage>
        <taxon>Bacteria</taxon>
        <taxon>Pseudomonadati</taxon>
        <taxon>Bacteroidota</taxon>
        <taxon>environmental samples</taxon>
    </lineage>
</organism>
<feature type="active site" evidence="8">
    <location>
        <position position="187"/>
    </location>
</feature>
<evidence type="ECO:0000256" key="2">
    <source>
        <dbReference type="ARBA" id="ARBA00022598"/>
    </source>
</evidence>
<proteinExistence type="inferred from homology"/>
<dbReference type="SMART" id="SM01211">
    <property type="entry name" value="GATase_5"/>
    <property type="match status" value="1"/>
</dbReference>
<keyword evidence="5 8" id="KW-0378">Hydrolase</keyword>
<comment type="subcellular location">
    <subcellularLocation>
        <location evidence="8">Cytoplasm</location>
    </subcellularLocation>
</comment>
<evidence type="ECO:0000256" key="4">
    <source>
        <dbReference type="ARBA" id="ARBA00022755"/>
    </source>
</evidence>
<feature type="active site" description="Nucleophile" evidence="8">
    <location>
        <position position="87"/>
    </location>
</feature>
<comment type="catalytic activity">
    <reaction evidence="8">
        <text>L-glutamine + H2O = L-glutamate + NH4(+)</text>
        <dbReference type="Rhea" id="RHEA:15889"/>
        <dbReference type="ChEBI" id="CHEBI:15377"/>
        <dbReference type="ChEBI" id="CHEBI:28938"/>
        <dbReference type="ChEBI" id="CHEBI:29985"/>
        <dbReference type="ChEBI" id="CHEBI:58359"/>
        <dbReference type="EC" id="3.5.1.2"/>
    </reaction>
</comment>
<dbReference type="AlphaFoldDB" id="H5SGI4"/>
<name>H5SGI4_9BACT</name>
<dbReference type="PANTHER" id="PTHR47552:SF1">
    <property type="entry name" value="PHOSPHORIBOSYLFORMYLGLYCINAMIDINE SYNTHASE SUBUNIT PURQ"/>
    <property type="match status" value="1"/>
</dbReference>
<reference evidence="9" key="2">
    <citation type="journal article" date="2012" name="PLoS ONE">
        <title>A Deeply Branching Thermophilic Bacterium with an Ancient Acetyl-CoA Pathway Dominates a Subsurface Ecosystem.</title>
        <authorList>
            <person name="Takami H."/>
            <person name="Noguchi H."/>
            <person name="Takaki Y."/>
            <person name="Uchiyama I."/>
            <person name="Toyoda A."/>
            <person name="Nishi S."/>
            <person name="Chee G.-J."/>
            <person name="Arai W."/>
            <person name="Nunoura T."/>
            <person name="Itoh T."/>
            <person name="Hattori M."/>
            <person name="Takai K."/>
        </authorList>
    </citation>
    <scope>NUCLEOTIDE SEQUENCE</scope>
</reference>
<protein>
    <recommendedName>
        <fullName evidence="8">Phosphoribosylformylglycinamidine synthase subunit PurQ</fullName>
        <shortName evidence="8">FGAM synthase</shortName>
        <ecNumber evidence="8">6.3.5.3</ecNumber>
    </recommendedName>
    <alternativeName>
        <fullName evidence="8">Formylglycinamide ribonucleotide amidotransferase subunit I</fullName>
        <shortName evidence="8">FGAR amidotransferase I</shortName>
        <shortName evidence="8">FGAR-AT I</shortName>
    </alternativeName>
    <alternativeName>
        <fullName evidence="8">Glutaminase PurQ</fullName>
        <ecNumber evidence="8">3.5.1.2</ecNumber>
    </alternativeName>
    <alternativeName>
        <fullName evidence="8">Phosphoribosylformylglycinamidine synthase subunit I</fullName>
    </alternativeName>
</protein>
<dbReference type="GO" id="GO:0005737">
    <property type="term" value="C:cytoplasm"/>
    <property type="evidence" value="ECO:0007669"/>
    <property type="project" value="UniProtKB-SubCell"/>
</dbReference>
<dbReference type="EC" id="6.3.5.3" evidence="8"/>
<evidence type="ECO:0000256" key="1">
    <source>
        <dbReference type="ARBA" id="ARBA00022490"/>
    </source>
</evidence>
<dbReference type="HAMAP" id="MF_00421">
    <property type="entry name" value="PurQ"/>
    <property type="match status" value="1"/>
</dbReference>
<sequence length="215" mass="23618">MRLKVAILQFPGSNCDRDLYYALERAGMEPRFVWHAEVRLPPVRAVFLPGGFSYGDYLRAGAIARFAPVMKAVEDFWRGGGFVMGICNGFQILVEAGWLPGALRKNASGKFLCMSVEVEVFGESPLAEYLKGRYRLPIAHAEGRYVPGEALPVWGMRYVSLPAPNGSYRGIAGVGNPEGTVFGLMPHPERACDPYQGAVDGLDFLRGVARYLQAI</sequence>
<dbReference type="Pfam" id="PF13507">
    <property type="entry name" value="GATase_5"/>
    <property type="match status" value="2"/>
</dbReference>
<dbReference type="SUPFAM" id="SSF52317">
    <property type="entry name" value="Class I glutamine amidotransferase-like"/>
    <property type="match status" value="1"/>
</dbReference>
<dbReference type="GO" id="GO:0004359">
    <property type="term" value="F:glutaminase activity"/>
    <property type="evidence" value="ECO:0007669"/>
    <property type="project" value="UniProtKB-EC"/>
</dbReference>
<evidence type="ECO:0000256" key="7">
    <source>
        <dbReference type="ARBA" id="ARBA00022962"/>
    </source>
</evidence>
<dbReference type="NCBIfam" id="NF002957">
    <property type="entry name" value="PRK03619.1"/>
    <property type="match status" value="1"/>
</dbReference>
<dbReference type="PROSITE" id="PS51273">
    <property type="entry name" value="GATASE_TYPE_1"/>
    <property type="match status" value="1"/>
</dbReference>
<dbReference type="UniPathway" id="UPA00074">
    <property type="reaction ID" value="UER00128"/>
</dbReference>
<dbReference type="InterPro" id="IPR029062">
    <property type="entry name" value="Class_I_gatase-like"/>
</dbReference>
<evidence type="ECO:0000256" key="8">
    <source>
        <dbReference type="HAMAP-Rule" id="MF_00421"/>
    </source>
</evidence>
<keyword evidence="2 8" id="KW-0436">Ligase</keyword>
<keyword evidence="4 8" id="KW-0658">Purine biosynthesis</keyword>
<feature type="active site" evidence="8">
    <location>
        <position position="189"/>
    </location>
</feature>
<dbReference type="EC" id="3.5.1.2" evidence="8"/>
<comment type="subunit">
    <text evidence="8">Part of the FGAM synthase complex composed of 1 PurL, 1 PurQ and 2 PurS subunits.</text>
</comment>
<dbReference type="InterPro" id="IPR010075">
    <property type="entry name" value="PRibForGlyAmidine_synth_PurQ"/>
</dbReference>
<keyword evidence="1 8" id="KW-0963">Cytoplasm</keyword>
<dbReference type="EMBL" id="AP011714">
    <property type="protein sequence ID" value="BAL55270.1"/>
    <property type="molecule type" value="Genomic_DNA"/>
</dbReference>
<reference evidence="9" key="1">
    <citation type="journal article" date="2005" name="Environ. Microbiol.">
        <title>Genetic and functional properties of uncultivated thermophilic crenarchaeotes from a subsurface gold mine as revealed by analysis of genome fragments.</title>
        <authorList>
            <person name="Nunoura T."/>
            <person name="Hirayama H."/>
            <person name="Takami H."/>
            <person name="Oida H."/>
            <person name="Nishi S."/>
            <person name="Shimamura S."/>
            <person name="Suzuki Y."/>
            <person name="Inagaki F."/>
            <person name="Takai K."/>
            <person name="Nealson K.H."/>
            <person name="Horikoshi K."/>
        </authorList>
    </citation>
    <scope>NUCLEOTIDE SEQUENCE</scope>
</reference>
<keyword evidence="7 8" id="KW-0315">Glutamine amidotransferase</keyword>
<dbReference type="GO" id="GO:0005524">
    <property type="term" value="F:ATP binding"/>
    <property type="evidence" value="ECO:0007669"/>
    <property type="project" value="UniProtKB-KW"/>
</dbReference>
<comment type="function">
    <text evidence="8">Part of the phosphoribosylformylglycinamidine synthase complex involved in the purines biosynthetic pathway. Catalyzes the ATP-dependent conversion of formylglycinamide ribonucleotide (FGAR) and glutamine to yield formylglycinamidine ribonucleotide (FGAM) and glutamate. The FGAM synthase complex is composed of three subunits. PurQ produces an ammonia molecule by converting glutamine to glutamate. PurL transfers the ammonia molecule to FGAR to form FGAM in an ATP-dependent manner. PurS interacts with PurQ and PurL and is thought to assist in the transfer of the ammonia molecule from PurQ to PurL.</text>
</comment>
<dbReference type="GO" id="GO:0004642">
    <property type="term" value="F:phosphoribosylformylglycinamidine synthase activity"/>
    <property type="evidence" value="ECO:0007669"/>
    <property type="project" value="UniProtKB-UniRule"/>
</dbReference>
<evidence type="ECO:0000256" key="3">
    <source>
        <dbReference type="ARBA" id="ARBA00022741"/>
    </source>
</evidence>
<accession>H5SGI4</accession>
<comment type="catalytic activity">
    <reaction evidence="8">
        <text>N(2)-formyl-N(1)-(5-phospho-beta-D-ribosyl)glycinamide + L-glutamine + ATP + H2O = 2-formamido-N(1)-(5-O-phospho-beta-D-ribosyl)acetamidine + L-glutamate + ADP + phosphate + H(+)</text>
        <dbReference type="Rhea" id="RHEA:17129"/>
        <dbReference type="ChEBI" id="CHEBI:15377"/>
        <dbReference type="ChEBI" id="CHEBI:15378"/>
        <dbReference type="ChEBI" id="CHEBI:29985"/>
        <dbReference type="ChEBI" id="CHEBI:30616"/>
        <dbReference type="ChEBI" id="CHEBI:43474"/>
        <dbReference type="ChEBI" id="CHEBI:58359"/>
        <dbReference type="ChEBI" id="CHEBI:147286"/>
        <dbReference type="ChEBI" id="CHEBI:147287"/>
        <dbReference type="ChEBI" id="CHEBI:456216"/>
        <dbReference type="EC" id="6.3.5.3"/>
    </reaction>
</comment>
<gene>
    <name evidence="8" type="primary">purQ</name>
    <name evidence="9" type="ORF">HGMM_F25B04C13</name>
</gene>